<keyword evidence="5" id="KW-0121">Carboxypeptidase</keyword>
<comment type="catalytic activity">
    <reaction evidence="15">
        <text>Preferential cleavage: (Ac)2-L-Lys-D-Ala-|-D-Ala. Also transpeptidation of peptidyl-alanyl moieties that are N-acyl substituents of D-alanine.</text>
        <dbReference type="EC" id="3.4.16.4"/>
    </reaction>
</comment>
<keyword evidence="9" id="KW-0378">Hydrolase</keyword>
<dbReference type="GO" id="GO:0008955">
    <property type="term" value="F:peptidoglycan glycosyltransferase activity"/>
    <property type="evidence" value="ECO:0007669"/>
    <property type="project" value="UniProtKB-EC"/>
</dbReference>
<dbReference type="KEGG" id="asoc:CB4_00545"/>
<dbReference type="InterPro" id="IPR036950">
    <property type="entry name" value="PBP_transglycosylase"/>
</dbReference>
<dbReference type="GO" id="GO:0071555">
    <property type="term" value="P:cell wall organization"/>
    <property type="evidence" value="ECO:0007669"/>
    <property type="project" value="UniProtKB-KW"/>
</dbReference>
<keyword evidence="4" id="KW-1003">Cell membrane</keyword>
<dbReference type="GO" id="GO:0009252">
    <property type="term" value="P:peptidoglycan biosynthetic process"/>
    <property type="evidence" value="ECO:0007669"/>
    <property type="project" value="UniProtKB-KW"/>
</dbReference>
<dbReference type="GO" id="GO:0009002">
    <property type="term" value="F:serine-type D-Ala-D-Ala carboxypeptidase activity"/>
    <property type="evidence" value="ECO:0007669"/>
    <property type="project" value="UniProtKB-EC"/>
</dbReference>
<dbReference type="AlphaFoldDB" id="A0A0U5AW36"/>
<evidence type="ECO:0000256" key="10">
    <source>
        <dbReference type="ARBA" id="ARBA00022960"/>
    </source>
</evidence>
<comment type="subcellular location">
    <subcellularLocation>
        <location evidence="1">Cell membrane</location>
    </subcellularLocation>
</comment>
<dbReference type="SUPFAM" id="SSF56601">
    <property type="entry name" value="beta-lactamase/transpeptidase-like"/>
    <property type="match status" value="1"/>
</dbReference>
<gene>
    <name evidence="17" type="primary">pbpG</name>
    <name evidence="17" type="ORF">CB4_00545</name>
</gene>
<keyword evidence="18" id="KW-1185">Reference proteome</keyword>
<evidence type="ECO:0000256" key="5">
    <source>
        <dbReference type="ARBA" id="ARBA00022645"/>
    </source>
</evidence>
<evidence type="ECO:0000256" key="14">
    <source>
        <dbReference type="ARBA" id="ARBA00023316"/>
    </source>
</evidence>
<dbReference type="InterPro" id="IPR001460">
    <property type="entry name" value="PCN-bd_Tpept"/>
</dbReference>
<dbReference type="InterPro" id="IPR001264">
    <property type="entry name" value="Glyco_trans_51"/>
</dbReference>
<dbReference type="GO" id="GO:0005886">
    <property type="term" value="C:plasma membrane"/>
    <property type="evidence" value="ECO:0007669"/>
    <property type="project" value="UniProtKB-SubCell"/>
</dbReference>
<protein>
    <submittedName>
        <fullName evidence="17">Penicillin-binding protein 2D</fullName>
    </submittedName>
</protein>
<evidence type="ECO:0000313" key="17">
    <source>
        <dbReference type="EMBL" id="BAU26418.1"/>
    </source>
</evidence>
<dbReference type="EMBL" id="AP017312">
    <property type="protein sequence ID" value="BAU26418.1"/>
    <property type="molecule type" value="Genomic_DNA"/>
</dbReference>
<evidence type="ECO:0000256" key="9">
    <source>
        <dbReference type="ARBA" id="ARBA00022801"/>
    </source>
</evidence>
<reference evidence="17 18" key="1">
    <citation type="submission" date="2015-12" db="EMBL/GenBank/DDBJ databases">
        <title>Genome sequence of Aneurinibacillus soli.</title>
        <authorList>
            <person name="Lee J.S."/>
            <person name="Lee K.C."/>
            <person name="Kim K.K."/>
            <person name="Lee B.W."/>
        </authorList>
    </citation>
    <scope>NUCLEOTIDE SEQUENCE [LARGE SCALE GENOMIC DNA]</scope>
    <source>
        <strain evidence="17 18">CB4</strain>
    </source>
</reference>
<evidence type="ECO:0000256" key="12">
    <source>
        <dbReference type="ARBA" id="ARBA00023136"/>
    </source>
</evidence>
<dbReference type="Gene3D" id="3.40.710.10">
    <property type="entry name" value="DD-peptidase/beta-lactamase superfamily"/>
    <property type="match status" value="1"/>
</dbReference>
<accession>A0A0U5AW36</accession>
<evidence type="ECO:0000256" key="8">
    <source>
        <dbReference type="ARBA" id="ARBA00022679"/>
    </source>
</evidence>
<keyword evidence="7" id="KW-0328">Glycosyltransferase</keyword>
<dbReference type="InterPro" id="IPR023346">
    <property type="entry name" value="Lysozyme-like_dom_sf"/>
</dbReference>
<dbReference type="GO" id="GO:0006508">
    <property type="term" value="P:proteolysis"/>
    <property type="evidence" value="ECO:0007669"/>
    <property type="project" value="UniProtKB-KW"/>
</dbReference>
<evidence type="ECO:0000256" key="1">
    <source>
        <dbReference type="ARBA" id="ARBA00004236"/>
    </source>
</evidence>
<dbReference type="PANTHER" id="PTHR32282:SF11">
    <property type="entry name" value="PENICILLIN-BINDING PROTEIN 1B"/>
    <property type="match status" value="1"/>
</dbReference>
<dbReference type="Pfam" id="PF00905">
    <property type="entry name" value="Transpeptidase"/>
    <property type="match status" value="1"/>
</dbReference>
<evidence type="ECO:0000256" key="11">
    <source>
        <dbReference type="ARBA" id="ARBA00022984"/>
    </source>
</evidence>
<keyword evidence="13" id="KW-0511">Multifunctional enzyme</keyword>
<dbReference type="GO" id="GO:0030288">
    <property type="term" value="C:outer membrane-bounded periplasmic space"/>
    <property type="evidence" value="ECO:0007669"/>
    <property type="project" value="TreeGrafter"/>
</dbReference>
<keyword evidence="11" id="KW-0573">Peptidoglycan synthesis</keyword>
<evidence type="ECO:0000313" key="18">
    <source>
        <dbReference type="Proteomes" id="UP000217696"/>
    </source>
</evidence>
<evidence type="ECO:0000256" key="7">
    <source>
        <dbReference type="ARBA" id="ARBA00022676"/>
    </source>
</evidence>
<dbReference type="Gene3D" id="1.10.3810.10">
    <property type="entry name" value="Biosynthetic peptidoglycan transglycosylase-like"/>
    <property type="match status" value="1"/>
</dbReference>
<dbReference type="SUPFAM" id="SSF53955">
    <property type="entry name" value="Lysozyme-like"/>
    <property type="match status" value="1"/>
</dbReference>
<keyword evidence="14" id="KW-0961">Cell wall biogenesis/degradation</keyword>
<dbReference type="GO" id="GO:0008360">
    <property type="term" value="P:regulation of cell shape"/>
    <property type="evidence" value="ECO:0007669"/>
    <property type="project" value="UniProtKB-KW"/>
</dbReference>
<dbReference type="FunFam" id="1.10.3810.10:FF:000001">
    <property type="entry name" value="Penicillin-binding protein 1A"/>
    <property type="match status" value="1"/>
</dbReference>
<dbReference type="GO" id="GO:0008658">
    <property type="term" value="F:penicillin binding"/>
    <property type="evidence" value="ECO:0007669"/>
    <property type="project" value="InterPro"/>
</dbReference>
<dbReference type="RefSeq" id="WP_096463470.1">
    <property type="nucleotide sequence ID" value="NZ_AP017312.1"/>
</dbReference>
<keyword evidence="10" id="KW-0133">Cell shape</keyword>
<dbReference type="NCBIfam" id="TIGR02074">
    <property type="entry name" value="PBP_1a_fam"/>
    <property type="match status" value="1"/>
</dbReference>
<proteinExistence type="inferred from homology"/>
<comment type="similarity">
    <text evidence="2">In the C-terminal section; belongs to the transpeptidase family.</text>
</comment>
<dbReference type="PANTHER" id="PTHR32282">
    <property type="entry name" value="BINDING PROTEIN TRANSPEPTIDASE, PUTATIVE-RELATED"/>
    <property type="match status" value="1"/>
</dbReference>
<evidence type="ECO:0000256" key="4">
    <source>
        <dbReference type="ARBA" id="ARBA00022475"/>
    </source>
</evidence>
<evidence type="ECO:0000256" key="16">
    <source>
        <dbReference type="ARBA" id="ARBA00049902"/>
    </source>
</evidence>
<dbReference type="InterPro" id="IPR050396">
    <property type="entry name" value="Glycosyltr_51/Transpeptidase"/>
</dbReference>
<keyword evidence="8" id="KW-0808">Transferase</keyword>
<dbReference type="Proteomes" id="UP000217696">
    <property type="component" value="Chromosome"/>
</dbReference>
<evidence type="ECO:0000256" key="3">
    <source>
        <dbReference type="ARBA" id="ARBA00007739"/>
    </source>
</evidence>
<name>A0A0U5AW36_9BACL</name>
<sequence length="674" mass="74835">MEIKREDPLVRWLRIAGRCVRYLAIASVLFAVLAGLFLLYLRSQPLPQTDLNETTTIYGADSSVIATLYKGENRVFLPLNHIPKYVQNASIAIEDRKFYEHTGFDMTRIAGAAFNDIRTLSKAEGASTITMQLARNLYLSHDKTWSRKYKEALLTIQLELNYTKPQLLELYLNQIYYGHAAYGIQAAAKTYFGKNAADLDLAEASLLAGLPKGPKFFSPFRDEQAAKSRQRIVLNAMVAEGYLTRTQADAAFAEKLTFANPAAAQSKNIAPYFRDYVVKLARDKYGIEEDLVEHGGLKIYTSLDPHMQQKAEEAMKKYMPKDRPLQTALVAIEPQTGYIRAMVGGRDYAKSQYNRALALRQPGSSIKPVLYMAALENGYTPLTRIKSEPTVFTFGNHNETYTPHNFGDQYVNDYINMGQAIARSDNIYAVQTHMTIGPDKMVATAKRLGIDSPFTPLPSLALGSAPVMPLELTRAFATIADQGQKTEPLAITRIEDREGNVLVEAHPQTQQVVSKENAFILTHLMEKVFATGGTANRVSGQLHRPVAGKTGTTDYDAWLAGFTPQLATAVWVGYDDNRKLDEVADARLAAPIWASFMENALASTPPAIFSVPEGLVPAYVDPVSGKLAGPGSKTQELMYFMPGTAPTEYAPEPVPVKPLPAEEKKSFWDKWKFW</sequence>
<dbReference type="InterPro" id="IPR012338">
    <property type="entry name" value="Beta-lactam/transpept-like"/>
</dbReference>
<dbReference type="OrthoDB" id="9766909at2"/>
<comment type="similarity">
    <text evidence="3">In the N-terminal section; belongs to the glycosyltransferase 51 family.</text>
</comment>
<evidence type="ECO:0000256" key="6">
    <source>
        <dbReference type="ARBA" id="ARBA00022670"/>
    </source>
</evidence>
<organism evidence="17 18">
    <name type="scientific">Aneurinibacillus soli</name>
    <dbReference type="NCBI Taxonomy" id="1500254"/>
    <lineage>
        <taxon>Bacteria</taxon>
        <taxon>Bacillati</taxon>
        <taxon>Bacillota</taxon>
        <taxon>Bacilli</taxon>
        <taxon>Bacillales</taxon>
        <taxon>Paenibacillaceae</taxon>
        <taxon>Aneurinibacillus group</taxon>
        <taxon>Aneurinibacillus</taxon>
    </lineage>
</organism>
<keyword evidence="12" id="KW-0472">Membrane</keyword>
<evidence type="ECO:0000256" key="13">
    <source>
        <dbReference type="ARBA" id="ARBA00023268"/>
    </source>
</evidence>
<keyword evidence="6" id="KW-0645">Protease</keyword>
<comment type="catalytic activity">
    <reaction evidence="16">
        <text>[GlcNAc-(1-&gt;4)-Mur2Ac(oyl-L-Ala-gamma-D-Glu-L-Lys-D-Ala-D-Ala)](n)-di-trans,octa-cis-undecaprenyl diphosphate + beta-D-GlcNAc-(1-&gt;4)-Mur2Ac(oyl-L-Ala-gamma-D-Glu-L-Lys-D-Ala-D-Ala)-di-trans,octa-cis-undecaprenyl diphosphate = [GlcNAc-(1-&gt;4)-Mur2Ac(oyl-L-Ala-gamma-D-Glu-L-Lys-D-Ala-D-Ala)](n+1)-di-trans,octa-cis-undecaprenyl diphosphate + di-trans,octa-cis-undecaprenyl diphosphate + H(+)</text>
        <dbReference type="Rhea" id="RHEA:23708"/>
        <dbReference type="Rhea" id="RHEA-COMP:9602"/>
        <dbReference type="Rhea" id="RHEA-COMP:9603"/>
        <dbReference type="ChEBI" id="CHEBI:15378"/>
        <dbReference type="ChEBI" id="CHEBI:58405"/>
        <dbReference type="ChEBI" id="CHEBI:60033"/>
        <dbReference type="ChEBI" id="CHEBI:78435"/>
        <dbReference type="EC" id="2.4.99.28"/>
    </reaction>
</comment>
<evidence type="ECO:0000256" key="2">
    <source>
        <dbReference type="ARBA" id="ARBA00007090"/>
    </source>
</evidence>
<evidence type="ECO:0000256" key="15">
    <source>
        <dbReference type="ARBA" id="ARBA00034000"/>
    </source>
</evidence>
<dbReference type="Pfam" id="PF00912">
    <property type="entry name" value="Transgly"/>
    <property type="match status" value="1"/>
</dbReference>